<comment type="similarity">
    <text evidence="1">Belongs to the UPF0696 family.</text>
</comment>
<proteinExistence type="inferred from homology"/>
<comment type="caution">
    <text evidence="2">The sequence shown here is derived from an EMBL/GenBank/DDBJ whole genome shotgun (WGS) entry which is preliminary data.</text>
</comment>
<dbReference type="InterPro" id="IPR023398">
    <property type="entry name" value="TIF_eIF4e-like"/>
</dbReference>
<dbReference type="Gene3D" id="3.30.760.10">
    <property type="entry name" value="RNA Cap, Translation Initiation Factor Eif4e"/>
    <property type="match status" value="1"/>
</dbReference>
<evidence type="ECO:0000256" key="1">
    <source>
        <dbReference type="ARBA" id="ARBA00010568"/>
    </source>
</evidence>
<name>A0A644UFR2_9ZZZZ</name>
<evidence type="ECO:0008006" key="3">
    <source>
        <dbReference type="Google" id="ProtNLM"/>
    </source>
</evidence>
<dbReference type="PANTHER" id="PTHR31977">
    <property type="entry name" value="UPF0696 PROTEIN C11ORF68"/>
    <property type="match status" value="1"/>
</dbReference>
<sequence length="224" mass="25203">MTADDFEVIEEEFPADELADLAFGMFTIFIEKHQESQGSFLFREVESGGDIDELCTRLLPEFSSEYAPLAAALERIGAAQEIAALYRSGEGIIPSKTRRSYWIQQDRPGVDPGAAGAEEAGKWLIFVEQSDVDTAWQRVRNATIEGKLGIGAKVSTAKENEDAHDERKVIYVFTPDWADEPDVMRVRAELKELGFAERIGYKRNLDTYAGEYREKGKRVAYYSV</sequence>
<dbReference type="AlphaFoldDB" id="A0A644UFR2"/>
<dbReference type="EMBL" id="VSSQ01000109">
    <property type="protein sequence ID" value="MPL77730.1"/>
    <property type="molecule type" value="Genomic_DNA"/>
</dbReference>
<protein>
    <recommendedName>
        <fullName evidence="3">DUF1917 domain-containing protein</fullName>
    </recommendedName>
</protein>
<organism evidence="2">
    <name type="scientific">bioreactor metagenome</name>
    <dbReference type="NCBI Taxonomy" id="1076179"/>
    <lineage>
        <taxon>unclassified sequences</taxon>
        <taxon>metagenomes</taxon>
        <taxon>ecological metagenomes</taxon>
    </lineage>
</organism>
<dbReference type="SUPFAM" id="SSF55418">
    <property type="entry name" value="eIF4e-like"/>
    <property type="match status" value="1"/>
</dbReference>
<dbReference type="PANTHER" id="PTHR31977:SF1">
    <property type="entry name" value="UPF0696 PROTEIN C11ORF68"/>
    <property type="match status" value="1"/>
</dbReference>
<dbReference type="InterPro" id="IPR015034">
    <property type="entry name" value="Bles03"/>
</dbReference>
<accession>A0A644UFR2</accession>
<evidence type="ECO:0000313" key="2">
    <source>
        <dbReference type="EMBL" id="MPL77730.1"/>
    </source>
</evidence>
<dbReference type="Pfam" id="PF08939">
    <property type="entry name" value="Bles03"/>
    <property type="match status" value="1"/>
</dbReference>
<reference evidence="2" key="1">
    <citation type="submission" date="2019-08" db="EMBL/GenBank/DDBJ databases">
        <authorList>
            <person name="Kucharzyk K."/>
            <person name="Murdoch R.W."/>
            <person name="Higgins S."/>
            <person name="Loffler F."/>
        </authorList>
    </citation>
    <scope>NUCLEOTIDE SEQUENCE</scope>
</reference>
<gene>
    <name evidence="2" type="ORF">SDC9_23587</name>
</gene>